<gene>
    <name evidence="1" type="ORF">DF3PB_400012</name>
</gene>
<reference evidence="1" key="1">
    <citation type="submission" date="2018-07" db="EMBL/GenBank/DDBJ databases">
        <authorList>
            <person name="Quirk P.G."/>
            <person name="Krulwich T.A."/>
        </authorList>
    </citation>
    <scope>NUCLEOTIDE SEQUENCE</scope>
</reference>
<organism evidence="1">
    <name type="scientific">metagenome</name>
    <dbReference type="NCBI Taxonomy" id="256318"/>
    <lineage>
        <taxon>unclassified sequences</taxon>
        <taxon>metagenomes</taxon>
    </lineage>
</organism>
<protein>
    <submittedName>
        <fullName evidence="1">Uncharacterized protein</fullName>
    </submittedName>
</protein>
<sequence length="169" mass="18780">MRLSPLPRLAAPLLWSFLLAASLLPTPATAGAYDDAIRACRAETASRLSVLPNEVQIAAVTANRKRPERVAVRWQVRQETEGRCDVLNANVLSWTLEREPPGQKAFRTTPEDVCIRAVAREVGKRADDIDILDVEQKDRDSAVVHWETYQGDRGTCTVAGEAVKKLEFE</sequence>
<name>A0A380TFL0_9ZZZZ</name>
<proteinExistence type="predicted"/>
<dbReference type="AlphaFoldDB" id="A0A380TFL0"/>
<accession>A0A380TFL0</accession>
<dbReference type="EMBL" id="UIDG01000335">
    <property type="protein sequence ID" value="SUS07262.1"/>
    <property type="molecule type" value="Genomic_DNA"/>
</dbReference>
<evidence type="ECO:0000313" key="1">
    <source>
        <dbReference type="EMBL" id="SUS07262.1"/>
    </source>
</evidence>